<dbReference type="NCBIfam" id="TIGR01852">
    <property type="entry name" value="lipid_A_lpxA"/>
    <property type="match status" value="1"/>
</dbReference>
<dbReference type="GO" id="GO:0009245">
    <property type="term" value="P:lipid A biosynthetic process"/>
    <property type="evidence" value="ECO:0007669"/>
    <property type="project" value="UniProtKB-KW"/>
</dbReference>
<dbReference type="Proteomes" id="UP000739538">
    <property type="component" value="Unassembled WGS sequence"/>
</dbReference>
<evidence type="ECO:0000256" key="2">
    <source>
        <dbReference type="ARBA" id="ARBA00022516"/>
    </source>
</evidence>
<dbReference type="PROSITE" id="PS00101">
    <property type="entry name" value="HEXAPEP_TRANSFERASES"/>
    <property type="match status" value="1"/>
</dbReference>
<dbReference type="InterPro" id="IPR011004">
    <property type="entry name" value="Trimer_LpxA-like_sf"/>
</dbReference>
<sequence length="256" mass="27473">MTIDPSARVADGAQLGEDVQIGPWCIVDAGVRLGDGCILDSMVKVTGDTELGPECHLHHGAVIGTSPQDLKYRGAVAPVRVGARSVFREYSTVNMPTAEGELTQIGSDCLIMAYAHVAHNCVLGDHVILANSVNLAGHIEIGDYAIIGGVTPVHQFVKIGAHSIIGGGSRVPTDVAPYVKAAGSPIKVFGVNTIGLQRRGFSEETQQVLKRVYRIFFRSPLLKDQALAQIRAELPDIPEVRVFTEFVERSERGLAR</sequence>
<dbReference type="CDD" id="cd03351">
    <property type="entry name" value="LbH_UDP-GlcNAc_AT"/>
    <property type="match status" value="1"/>
</dbReference>
<name>A0A956ND64_UNCEI</name>
<evidence type="ECO:0000259" key="8">
    <source>
        <dbReference type="Pfam" id="PF13720"/>
    </source>
</evidence>
<keyword evidence="4 9" id="KW-0808">Transferase</keyword>
<accession>A0A956ND64</accession>
<feature type="domain" description="UDP N-acetylglucosamine O-acyltransferase C-terminal" evidence="8">
    <location>
        <begin position="174"/>
        <end position="254"/>
    </location>
</feature>
<keyword evidence="2" id="KW-0444">Lipid biosynthesis</keyword>
<proteinExistence type="predicted"/>
<comment type="caution">
    <text evidence="9">The sequence shown here is derived from an EMBL/GenBank/DDBJ whole genome shotgun (WGS) entry which is preliminary data.</text>
</comment>
<evidence type="ECO:0000256" key="7">
    <source>
        <dbReference type="ARBA" id="ARBA00023315"/>
    </source>
</evidence>
<dbReference type="Pfam" id="PF00132">
    <property type="entry name" value="Hexapep"/>
    <property type="match status" value="2"/>
</dbReference>
<evidence type="ECO:0000256" key="6">
    <source>
        <dbReference type="ARBA" id="ARBA00023098"/>
    </source>
</evidence>
<dbReference type="NCBIfam" id="NF003657">
    <property type="entry name" value="PRK05289.1"/>
    <property type="match status" value="1"/>
</dbReference>
<dbReference type="InterPro" id="IPR018357">
    <property type="entry name" value="Hexapep_transf_CS"/>
</dbReference>
<evidence type="ECO:0000313" key="9">
    <source>
        <dbReference type="EMBL" id="MCA9756196.1"/>
    </source>
</evidence>
<dbReference type="InterPro" id="IPR037157">
    <property type="entry name" value="Acetyltransf_C_sf"/>
</dbReference>
<keyword evidence="3" id="KW-0441">Lipid A biosynthesis</keyword>
<dbReference type="PANTHER" id="PTHR43480">
    <property type="entry name" value="ACYL-[ACYL-CARRIER-PROTEIN]--UDP-N-ACETYLGLUCOSAMINE O-ACYLTRANSFERASE"/>
    <property type="match status" value="1"/>
</dbReference>
<dbReference type="AlphaFoldDB" id="A0A956ND64"/>
<dbReference type="PANTHER" id="PTHR43480:SF1">
    <property type="entry name" value="ACYL-[ACYL-CARRIER-PROTEIN]--UDP-N-ACETYLGLUCOSAMINE O-ACYLTRANSFERASE, MITOCHONDRIAL-RELATED"/>
    <property type="match status" value="1"/>
</dbReference>
<dbReference type="Pfam" id="PF13720">
    <property type="entry name" value="Acetyltransf_11"/>
    <property type="match status" value="1"/>
</dbReference>
<reference evidence="9" key="1">
    <citation type="submission" date="2020-04" db="EMBL/GenBank/DDBJ databases">
        <authorList>
            <person name="Zhang T."/>
        </authorList>
    </citation>
    <scope>NUCLEOTIDE SEQUENCE</scope>
    <source>
        <strain evidence="9">HKST-UBA02</strain>
    </source>
</reference>
<organism evidence="9 10">
    <name type="scientific">Eiseniibacteriota bacterium</name>
    <dbReference type="NCBI Taxonomy" id="2212470"/>
    <lineage>
        <taxon>Bacteria</taxon>
        <taxon>Candidatus Eiseniibacteriota</taxon>
    </lineage>
</organism>
<dbReference type="InterPro" id="IPR010137">
    <property type="entry name" value="Lipid_A_LpxA"/>
</dbReference>
<dbReference type="GO" id="GO:0008780">
    <property type="term" value="F:acyl-[acyl-carrier-protein]-UDP-N-acetylglucosamine O-acyltransferase activity"/>
    <property type="evidence" value="ECO:0007669"/>
    <property type="project" value="UniProtKB-EC"/>
</dbReference>
<keyword evidence="6" id="KW-0443">Lipid metabolism</keyword>
<dbReference type="EC" id="2.3.1.129" evidence="9"/>
<protein>
    <submittedName>
        <fullName evidence="9">Acyl-ACP--UDP-N-acetylglucosamine O-acyltransferase</fullName>
        <ecNumber evidence="9">2.3.1.129</ecNumber>
    </submittedName>
</protein>
<gene>
    <name evidence="9" type="primary">lpxA</name>
    <name evidence="9" type="ORF">KDA27_10360</name>
</gene>
<evidence type="ECO:0000256" key="1">
    <source>
        <dbReference type="ARBA" id="ARBA00022490"/>
    </source>
</evidence>
<dbReference type="SUPFAM" id="SSF51161">
    <property type="entry name" value="Trimeric LpxA-like enzymes"/>
    <property type="match status" value="1"/>
</dbReference>
<keyword evidence="7 9" id="KW-0012">Acyltransferase</keyword>
<dbReference type="InterPro" id="IPR029098">
    <property type="entry name" value="Acetyltransf_C"/>
</dbReference>
<evidence type="ECO:0000256" key="5">
    <source>
        <dbReference type="ARBA" id="ARBA00022737"/>
    </source>
</evidence>
<dbReference type="EMBL" id="JAGQHS010000045">
    <property type="protein sequence ID" value="MCA9756196.1"/>
    <property type="molecule type" value="Genomic_DNA"/>
</dbReference>
<dbReference type="Gene3D" id="1.20.1180.10">
    <property type="entry name" value="Udp N-acetylglucosamine O-acyltransferase, C-terminal domain"/>
    <property type="match status" value="1"/>
</dbReference>
<dbReference type="GO" id="GO:0016020">
    <property type="term" value="C:membrane"/>
    <property type="evidence" value="ECO:0007669"/>
    <property type="project" value="GOC"/>
</dbReference>
<reference evidence="9" key="2">
    <citation type="journal article" date="2021" name="Microbiome">
        <title>Successional dynamics and alternative stable states in a saline activated sludge microbial community over 9 years.</title>
        <authorList>
            <person name="Wang Y."/>
            <person name="Ye J."/>
            <person name="Ju F."/>
            <person name="Liu L."/>
            <person name="Boyd J.A."/>
            <person name="Deng Y."/>
            <person name="Parks D.H."/>
            <person name="Jiang X."/>
            <person name="Yin X."/>
            <person name="Woodcroft B.J."/>
            <person name="Tyson G.W."/>
            <person name="Hugenholtz P."/>
            <person name="Polz M.F."/>
            <person name="Zhang T."/>
        </authorList>
    </citation>
    <scope>NUCLEOTIDE SEQUENCE</scope>
    <source>
        <strain evidence="9">HKST-UBA02</strain>
    </source>
</reference>
<evidence type="ECO:0000256" key="3">
    <source>
        <dbReference type="ARBA" id="ARBA00022556"/>
    </source>
</evidence>
<keyword evidence="1" id="KW-0963">Cytoplasm</keyword>
<dbReference type="Gene3D" id="2.160.10.10">
    <property type="entry name" value="Hexapeptide repeat proteins"/>
    <property type="match status" value="1"/>
</dbReference>
<keyword evidence="5" id="KW-0677">Repeat</keyword>
<dbReference type="InterPro" id="IPR001451">
    <property type="entry name" value="Hexapep"/>
</dbReference>
<evidence type="ECO:0000256" key="4">
    <source>
        <dbReference type="ARBA" id="ARBA00022679"/>
    </source>
</evidence>
<evidence type="ECO:0000313" key="10">
    <source>
        <dbReference type="Proteomes" id="UP000739538"/>
    </source>
</evidence>
<dbReference type="PIRSF" id="PIRSF000456">
    <property type="entry name" value="UDP-GlcNAc_acltr"/>
    <property type="match status" value="1"/>
</dbReference>